<evidence type="ECO:0000256" key="1">
    <source>
        <dbReference type="ARBA" id="ARBA00022741"/>
    </source>
</evidence>
<dbReference type="SMART" id="SM00382">
    <property type="entry name" value="AAA"/>
    <property type="match status" value="2"/>
</dbReference>
<dbReference type="GO" id="GO:0005524">
    <property type="term" value="F:ATP binding"/>
    <property type="evidence" value="ECO:0007669"/>
    <property type="project" value="UniProtKB-KW"/>
</dbReference>
<dbReference type="SUPFAM" id="SSF52047">
    <property type="entry name" value="RNI-like"/>
    <property type="match status" value="3"/>
</dbReference>
<dbReference type="PANTHER" id="PTHR46844:SF1">
    <property type="entry name" value="SLR5058 PROTEIN"/>
    <property type="match status" value="1"/>
</dbReference>
<dbReference type="Proteomes" id="UP000275408">
    <property type="component" value="Unassembled WGS sequence"/>
</dbReference>
<feature type="domain" description="NACHT" evidence="4">
    <location>
        <begin position="1720"/>
        <end position="1842"/>
    </location>
</feature>
<feature type="domain" description="NACHT" evidence="4">
    <location>
        <begin position="429"/>
        <end position="551"/>
    </location>
</feature>
<sequence length="2419" mass="275818">MVRSSHLGVTDNQKRWLVAGIALNKILIPQIRPFVQQGINTEYNNLKTSHNIHGQSTSGRLRKWPAGKLLKYENINGNDVHRRLSDGRLNYSLFDCRVASDVDFARLYVENYMAKFTAFDDHCDASAVLSLLGWVPVFSHAVQSAVGDVRKARNDWAHCVFSKWDPAKFQQSFIEMDQLVRNMTLPHSDERKLLGELKDWEMKGTQLCMNSPVDPALLQLVQQEVKSLQDSFDNMSLECEAEKVKINQELDKIAVSLEEMKQRLHRLETRQQTLECRADLADGRMDNFEGHVHKRLEKLENIQQSKDRVNVLVEERVNVVEDRVHRLQEKMEDLITSKGSDLTMSCLEIPIETPVFPKQLADIIRRNYKGKGAVLCPFPWCEDDLQLKLSKIFTRLQIFSKEKERARLTDKVVQMTDAFMPHEECEEPRVVLIEGQPGMGKTTYCQKLAYDWSVEYISAEACFPQVKMLLLLKCRDMKTADIEEAIDDQLLPLDADKKEKENFFHFIRCNQSKILLVLDGLDELPENLLKGLFPLIQRKIFSNTYLMLTARHEAGMRVRRHCDTLLEIVGFTKEDADSYITKYFSNHEDPSLAAKLIKRLDREKQLRELSSNPLNTALLCLLCEDTKGVFPSNQTKLYDQLVSCAVRRYFARKGIPMDSKDPLQTFSDNLNHLGKVAFEALKVDRMYFSKDEMDCQSVDFLPLCFLSQEASVSKLRPIPCFSFTHKTFQEYFAAYHLAQEILSGDKDTALAQLAHLNPVFKYWQLWKFLLTMVVSKSEDGAVLVISGLCDALRSQPIEEEDEEESDDDFDNYVDNDCDFNICDDFLNVFPSINQLFRWPLTEDERTRAETLDSVLNLISKSDGGDNELTDAQKKMVQTLAVSFPIHKLVTFIDCSGMPRNMPTLFEYLKCNSTLTLFSWHHACTEALQEAIGHVLQSNCALKILDLMSISSEGMFWNTRNKHAHLTAILARALRSNCTLTHINLRCRTIRSPGASEIAKALLSNLTLTHLNLNGNGIDNCGAEDLAQALQSSCALKYLDLSYNEIGDQGAVALAKALESNRTLTYLDLEHGDFPGFNPMELFYSLRGLDYKRKRIGDAGAAAFAETLRSNSVLARLNLQNHRIGNAGAAAIGQSLKSNCTLTHLCLRGNRIEGVGVATLGHAVQVNRGLINLDLRSNSLIESGAQAASFAQGLRLNSVLTHLDMRFTFIGTHFATVLAESLQWNSALTHVDLCGNMIDSSGAEALARTLRTNPTLSHLNLRYNLIDDSGAAEFVETLQTNNTLIFLDLRNNRIHETGANKIHGFLCALYNMRRSRSNRRTIFSSYLTVTDDQKRWLVVGIALNKILIPQIRPFVEKGVNVEYNNLKISHRIHVQGPHGRLQRWPASSKNLLKYENINGNVKSHVDFAKLYVQGYMAKFTAFDDHCDASAVLSLLGGVPIFFTAASSAGDVRIARNDWAHCAFGKWNPVKFQKSFTDMEQLIKNMALPSVNERELLVELKDWETKGVHLCMNSPVDPALLQVVQQELKSLQDVVDNMCLELNQKKTKIQHELRSIAVTLNYMEKRLQRLEIGQRNLESHVDQTDSRLDKIEGHIQERMEKLESGQQTTESHTFHIEDNIHQLQEQMDDLFKSKEADLKRSCQESPETAVFPQKFVELIKRKYKGAVLCPFPWCEDELQLQLSKVFTRLKIVEKKKERARRTDEIVPMTDAFRSHEECKEPRVVLIEGEPGIGKTTCCQKLAYDWSVESISAEARFPKVKMLLLLKCRDMKTADIEEAIDDQLLPLDAEEKEKENFFRFIRQNQSRILLVLDGLDELSETVYEGLLPLIQGRIFPSTYLMLTARHELGMKVRRECDTLLEVVGYTEEDADTYIEKYFRDHDDPSLAKKLIKNLRKNPQLRELTANPLNTALLCLICEDAQGKLPYNKTTLYYEIVSCALMRNFQKKGIPLVNADPIEVCSEQLNRLGELALEALVRDQLYFTTEKLRGHSTEFLDFGLLSREASASKIRPKPSYAFTHKTFQEYFAAFHVAHELLTGGKDKAALLTHLTPPDKYWPVWEFLITMVSKKSDDVAVFLVSSLCASFQNKLPEHFSLHYYYEPEEEASDDEDDSADSYPDYQYDNEIDAGDCDSDDDFDDDLDLASDVDIDNRQDYGFDANVCRDHSFDWPTKLGLIEWSKRIEEDVVFNTIFVIAQCEQPEGELKDYQKKMASELARCFPLDKVTVSHWHTHDGSFFARRYFQVFSEYLKVHCQLTGLFWIAELNEVALATIEHILRSSDTLTYLHLCDDLRSTSLTPALQANRTLTHLNLRNARIRIAGAKALGEVLRLNCTLTHVSLPGNAISHIGAEAIAKGLEFNNVLVHLDIRDNWIGDQGMMMEMLYKPDFFRPKSDFDDVETDWIRDSGIKAIAKSLRSNCSLTYL</sequence>
<feature type="non-terminal residue" evidence="5">
    <location>
        <position position="2419"/>
    </location>
</feature>
<evidence type="ECO:0000259" key="4">
    <source>
        <dbReference type="PROSITE" id="PS50837"/>
    </source>
</evidence>
<dbReference type="InterPro" id="IPR003593">
    <property type="entry name" value="AAA+_ATPase"/>
</dbReference>
<keyword evidence="6" id="KW-1185">Reference proteome</keyword>
<dbReference type="InterPro" id="IPR027417">
    <property type="entry name" value="P-loop_NTPase"/>
</dbReference>
<comment type="caution">
    <text evidence="5">The sequence shown here is derived from an EMBL/GenBank/DDBJ whole genome shotgun (WGS) entry which is preliminary data.</text>
</comment>
<evidence type="ECO:0000256" key="2">
    <source>
        <dbReference type="ARBA" id="ARBA00022840"/>
    </source>
</evidence>
<dbReference type="SMART" id="SM00368">
    <property type="entry name" value="LRR_RI"/>
    <property type="match status" value="12"/>
</dbReference>
<feature type="coiled-coil region" evidence="3">
    <location>
        <begin position="218"/>
        <end position="277"/>
    </location>
</feature>
<dbReference type="InterPro" id="IPR001611">
    <property type="entry name" value="Leu-rich_rpt"/>
</dbReference>
<keyword evidence="3" id="KW-0175">Coiled coil</keyword>
<evidence type="ECO:0000256" key="3">
    <source>
        <dbReference type="SAM" id="Coils"/>
    </source>
</evidence>
<dbReference type="InterPro" id="IPR032675">
    <property type="entry name" value="LRR_dom_sf"/>
</dbReference>
<dbReference type="OrthoDB" id="120976at2759"/>
<evidence type="ECO:0000313" key="6">
    <source>
        <dbReference type="Proteomes" id="UP000275408"/>
    </source>
</evidence>
<dbReference type="SUPFAM" id="SSF52540">
    <property type="entry name" value="P-loop containing nucleoside triphosphate hydrolases"/>
    <property type="match status" value="2"/>
</dbReference>
<proteinExistence type="predicted"/>
<dbReference type="Pfam" id="PF13516">
    <property type="entry name" value="LRR_6"/>
    <property type="match status" value="7"/>
</dbReference>
<dbReference type="EMBL" id="RCHS01000332">
    <property type="protein sequence ID" value="RMX59478.1"/>
    <property type="molecule type" value="Genomic_DNA"/>
</dbReference>
<reference evidence="5 6" key="1">
    <citation type="journal article" date="2018" name="Sci. Rep.">
        <title>Comparative analysis of the Pocillopora damicornis genome highlights role of immune system in coral evolution.</title>
        <authorList>
            <person name="Cunning R."/>
            <person name="Bay R.A."/>
            <person name="Gillette P."/>
            <person name="Baker A.C."/>
            <person name="Traylor-Knowles N."/>
        </authorList>
    </citation>
    <scope>NUCLEOTIDE SEQUENCE [LARGE SCALE GENOMIC DNA]</scope>
    <source>
        <strain evidence="5">RSMAS</strain>
        <tissue evidence="5">Whole animal</tissue>
    </source>
</reference>
<organism evidence="5 6">
    <name type="scientific">Pocillopora damicornis</name>
    <name type="common">Cauliflower coral</name>
    <name type="synonym">Millepora damicornis</name>
    <dbReference type="NCBI Taxonomy" id="46731"/>
    <lineage>
        <taxon>Eukaryota</taxon>
        <taxon>Metazoa</taxon>
        <taxon>Cnidaria</taxon>
        <taxon>Anthozoa</taxon>
        <taxon>Hexacorallia</taxon>
        <taxon>Scleractinia</taxon>
        <taxon>Astrocoeniina</taxon>
        <taxon>Pocilloporidae</taxon>
        <taxon>Pocillopora</taxon>
    </lineage>
</organism>
<dbReference type="Gene3D" id="3.80.10.10">
    <property type="entry name" value="Ribonuclease Inhibitor"/>
    <property type="match status" value="5"/>
</dbReference>
<dbReference type="PANTHER" id="PTHR46844">
    <property type="entry name" value="SLR5058 PROTEIN"/>
    <property type="match status" value="1"/>
</dbReference>
<keyword evidence="2" id="KW-0067">ATP-binding</keyword>
<keyword evidence="1" id="KW-0547">Nucleotide-binding</keyword>
<dbReference type="InterPro" id="IPR007111">
    <property type="entry name" value="NACHT_NTPase"/>
</dbReference>
<gene>
    <name evidence="5" type="ORF">pdam_00020116</name>
</gene>
<dbReference type="PROSITE" id="PS50837">
    <property type="entry name" value="NACHT"/>
    <property type="match status" value="2"/>
</dbReference>
<name>A0A3M6V1P6_POCDA</name>
<protein>
    <recommendedName>
        <fullName evidence="4">NACHT domain-containing protein</fullName>
    </recommendedName>
</protein>
<accession>A0A3M6V1P6</accession>
<dbReference type="Pfam" id="PF05729">
    <property type="entry name" value="NACHT"/>
    <property type="match status" value="2"/>
</dbReference>
<feature type="coiled-coil region" evidence="3">
    <location>
        <begin position="310"/>
        <end position="337"/>
    </location>
</feature>
<dbReference type="Gene3D" id="3.40.50.300">
    <property type="entry name" value="P-loop containing nucleotide triphosphate hydrolases"/>
    <property type="match status" value="2"/>
</dbReference>
<evidence type="ECO:0000313" key="5">
    <source>
        <dbReference type="EMBL" id="RMX59478.1"/>
    </source>
</evidence>